<feature type="compositionally biased region" description="Low complexity" evidence="1">
    <location>
        <begin position="30"/>
        <end position="41"/>
    </location>
</feature>
<dbReference type="InterPro" id="IPR032675">
    <property type="entry name" value="LRR_dom_sf"/>
</dbReference>
<evidence type="ECO:0000313" key="2">
    <source>
        <dbReference type="EMBL" id="VAX23144.1"/>
    </source>
</evidence>
<protein>
    <submittedName>
        <fullName evidence="2">Uncharacterized protein</fullName>
    </submittedName>
</protein>
<name>A0A3B1CGQ4_9ZZZZ</name>
<feature type="non-terminal residue" evidence="2">
    <location>
        <position position="401"/>
    </location>
</feature>
<evidence type="ECO:0000256" key="1">
    <source>
        <dbReference type="SAM" id="MobiDB-lite"/>
    </source>
</evidence>
<sequence length="401" mass="41536">MKFKSVSLSVLALVAFVLVLPYCGGGGSSDSGDSTDTGSSSNTPGNAGGNDPMFVVFTVSAGVGSVTISENTAMMRTNSLTDGCAYNIYIASKSGVTAANFNSLANGAAYKGVTFPYTITGLAGITYYLIATENCGGVEKIALSETSVMPAEGEMGEQMEQMDPPAQPDTLMLGLEGASGSVACGSTVVDNGPEDLNSTVGKTELKLIWNNLPNETGYRLQADLNSSSMENEDVSLEIAHNVVSSSFECYYATTSPNTARVRGHMSGGTGVLADDIVSNECSYNCLGDAGQIITVNDNGPPAPPADDVAPGITCPGDTELAGLFPSSNLQACVDAKGWKCAGDATGVLACDNKSIGNLKNIDYLTGLSQLYLGTNSIRNVSYLSKLTNLKALYIHSNRIID</sequence>
<accession>A0A3B1CGQ4</accession>
<proteinExistence type="predicted"/>
<feature type="region of interest" description="Disordered" evidence="1">
    <location>
        <begin position="28"/>
        <end position="47"/>
    </location>
</feature>
<organism evidence="2">
    <name type="scientific">hydrothermal vent metagenome</name>
    <dbReference type="NCBI Taxonomy" id="652676"/>
    <lineage>
        <taxon>unclassified sequences</taxon>
        <taxon>metagenomes</taxon>
        <taxon>ecological metagenomes</taxon>
    </lineage>
</organism>
<dbReference type="SUPFAM" id="SSF52058">
    <property type="entry name" value="L domain-like"/>
    <property type="match status" value="1"/>
</dbReference>
<dbReference type="EMBL" id="UOGE01000081">
    <property type="protein sequence ID" value="VAX23144.1"/>
    <property type="molecule type" value="Genomic_DNA"/>
</dbReference>
<gene>
    <name evidence="2" type="ORF">MNBD_NITROSPINAE02-915</name>
</gene>
<dbReference type="Gene3D" id="3.80.10.10">
    <property type="entry name" value="Ribonuclease Inhibitor"/>
    <property type="match status" value="1"/>
</dbReference>
<dbReference type="AlphaFoldDB" id="A0A3B1CGQ4"/>
<reference evidence="2" key="1">
    <citation type="submission" date="2018-06" db="EMBL/GenBank/DDBJ databases">
        <authorList>
            <person name="Zhirakovskaya E."/>
        </authorList>
    </citation>
    <scope>NUCLEOTIDE SEQUENCE</scope>
</reference>